<comment type="caution">
    <text evidence="2">The sequence shown here is derived from an EMBL/GenBank/DDBJ whole genome shotgun (WGS) entry which is preliminary data.</text>
</comment>
<sequence length="40" mass="4535">MAQRRNQPDVVAVTGGLPRPTRQHDARMEDIRPGKLHCRA</sequence>
<accession>A0A1V3WII1</accession>
<evidence type="ECO:0000313" key="5">
    <source>
        <dbReference type="Proteomes" id="UP000189229"/>
    </source>
</evidence>
<evidence type="ECO:0000313" key="2">
    <source>
        <dbReference type="EMBL" id="OOK66578.1"/>
    </source>
</evidence>
<reference evidence="4 5" key="1">
    <citation type="submission" date="2017-02" db="EMBL/GenBank/DDBJ databases">
        <title>Complete genome sequences of Mycobacterium kansasii strains isolated from rhesus macaques.</title>
        <authorList>
            <person name="Panda A."/>
            <person name="Nagaraj S."/>
            <person name="Zhao X."/>
            <person name="Tettelin H."/>
            <person name="Detolla L.J."/>
        </authorList>
    </citation>
    <scope>NUCLEOTIDE SEQUENCE [LARGE SCALE GENOMIC DNA]</scope>
    <source>
        <strain evidence="3 4">11-3469</strain>
        <strain evidence="2 5">11-3813</strain>
    </source>
</reference>
<evidence type="ECO:0000313" key="3">
    <source>
        <dbReference type="EMBL" id="OOK77423.1"/>
    </source>
</evidence>
<proteinExistence type="predicted"/>
<protein>
    <submittedName>
        <fullName evidence="2">Uncharacterized protein</fullName>
    </submittedName>
</protein>
<dbReference type="Proteomes" id="UP000188532">
    <property type="component" value="Unassembled WGS sequence"/>
</dbReference>
<dbReference type="AlphaFoldDB" id="A0A1V3WII1"/>
<dbReference type="EMBL" id="MVBM01000009">
    <property type="protein sequence ID" value="OOK66578.1"/>
    <property type="molecule type" value="Genomic_DNA"/>
</dbReference>
<organism evidence="2 5">
    <name type="scientific">Mycobacterium kansasii</name>
    <dbReference type="NCBI Taxonomy" id="1768"/>
    <lineage>
        <taxon>Bacteria</taxon>
        <taxon>Bacillati</taxon>
        <taxon>Actinomycetota</taxon>
        <taxon>Actinomycetes</taxon>
        <taxon>Mycobacteriales</taxon>
        <taxon>Mycobacteriaceae</taxon>
        <taxon>Mycobacterium</taxon>
    </lineage>
</organism>
<dbReference type="Proteomes" id="UP000189229">
    <property type="component" value="Unassembled WGS sequence"/>
</dbReference>
<feature type="region of interest" description="Disordered" evidence="1">
    <location>
        <begin position="1"/>
        <end position="25"/>
    </location>
</feature>
<evidence type="ECO:0000256" key="1">
    <source>
        <dbReference type="SAM" id="MobiDB-lite"/>
    </source>
</evidence>
<gene>
    <name evidence="3" type="ORF">BZL29_3079</name>
    <name evidence="2" type="ORF">BZL30_8417</name>
</gene>
<evidence type="ECO:0000313" key="4">
    <source>
        <dbReference type="Proteomes" id="UP000188532"/>
    </source>
</evidence>
<name>A0A1V3WII1_MYCKA</name>
<dbReference type="EMBL" id="MVBN01000003">
    <property type="protein sequence ID" value="OOK77423.1"/>
    <property type="molecule type" value="Genomic_DNA"/>
</dbReference>